<gene>
    <name evidence="3" type="ORF">LTRI10_LOCUS14493</name>
</gene>
<evidence type="ECO:0000256" key="2">
    <source>
        <dbReference type="SAM" id="Phobius"/>
    </source>
</evidence>
<sequence>MFHVHQTLVVWSKRRKKKGIRLPAMGTFFVAIKTSALGNGNQIDRYINTMAAGCYIIIFPKPLLIMVVLVLGYLGRGSSVEICGTTPATDQINFPIYVGEVLQDLLMNTQLESPDPNSGLRTRTSTSPENSDAAGSGAATGTATCASSGSTGGSCYTCLYALVRYVGPCKKFTTGSAYYPQECSIQFQQL</sequence>
<evidence type="ECO:0000313" key="3">
    <source>
        <dbReference type="EMBL" id="CAL1372490.1"/>
    </source>
</evidence>
<keyword evidence="2" id="KW-0812">Transmembrane</keyword>
<feature type="region of interest" description="Disordered" evidence="1">
    <location>
        <begin position="111"/>
        <end position="138"/>
    </location>
</feature>
<dbReference type="Proteomes" id="UP001497516">
    <property type="component" value="Chromosome 2"/>
</dbReference>
<accession>A0AAV2DFY2</accession>
<proteinExistence type="predicted"/>
<name>A0AAV2DFY2_9ROSI</name>
<protein>
    <recommendedName>
        <fullName evidence="5">Gnk2-homologous domain-containing protein</fullName>
    </recommendedName>
</protein>
<dbReference type="AlphaFoldDB" id="A0AAV2DFY2"/>
<evidence type="ECO:0000313" key="4">
    <source>
        <dbReference type="Proteomes" id="UP001497516"/>
    </source>
</evidence>
<reference evidence="3 4" key="1">
    <citation type="submission" date="2024-04" db="EMBL/GenBank/DDBJ databases">
        <authorList>
            <person name="Fracassetti M."/>
        </authorList>
    </citation>
    <scope>NUCLEOTIDE SEQUENCE [LARGE SCALE GENOMIC DNA]</scope>
</reference>
<organism evidence="3 4">
    <name type="scientific">Linum trigynum</name>
    <dbReference type="NCBI Taxonomy" id="586398"/>
    <lineage>
        <taxon>Eukaryota</taxon>
        <taxon>Viridiplantae</taxon>
        <taxon>Streptophyta</taxon>
        <taxon>Embryophyta</taxon>
        <taxon>Tracheophyta</taxon>
        <taxon>Spermatophyta</taxon>
        <taxon>Magnoliopsida</taxon>
        <taxon>eudicotyledons</taxon>
        <taxon>Gunneridae</taxon>
        <taxon>Pentapetalae</taxon>
        <taxon>rosids</taxon>
        <taxon>fabids</taxon>
        <taxon>Malpighiales</taxon>
        <taxon>Linaceae</taxon>
        <taxon>Linum</taxon>
    </lineage>
</organism>
<evidence type="ECO:0008006" key="5">
    <source>
        <dbReference type="Google" id="ProtNLM"/>
    </source>
</evidence>
<feature type="transmembrane region" description="Helical" evidence="2">
    <location>
        <begin position="20"/>
        <end position="38"/>
    </location>
</feature>
<keyword evidence="4" id="KW-1185">Reference proteome</keyword>
<dbReference type="EMBL" id="OZ034815">
    <property type="protein sequence ID" value="CAL1372490.1"/>
    <property type="molecule type" value="Genomic_DNA"/>
</dbReference>
<feature type="transmembrane region" description="Helical" evidence="2">
    <location>
        <begin position="50"/>
        <end position="74"/>
    </location>
</feature>
<feature type="compositionally biased region" description="Polar residues" evidence="1">
    <location>
        <begin position="111"/>
        <end position="130"/>
    </location>
</feature>
<evidence type="ECO:0000256" key="1">
    <source>
        <dbReference type="SAM" id="MobiDB-lite"/>
    </source>
</evidence>
<keyword evidence="2" id="KW-1133">Transmembrane helix</keyword>
<keyword evidence="2" id="KW-0472">Membrane</keyword>